<sequence>MQRLNTSGKVATGQLDDDHIGKGQQDQDENPNPTRKVETRASAK</sequence>
<dbReference type="AlphaFoldDB" id="A0AAV1UUZ8"/>
<feature type="region of interest" description="Disordered" evidence="1">
    <location>
        <begin position="1"/>
        <end position="44"/>
    </location>
</feature>
<evidence type="ECO:0000256" key="1">
    <source>
        <dbReference type="SAM" id="MobiDB-lite"/>
    </source>
</evidence>
<gene>
    <name evidence="2" type="ORF">PM001_LOCUS22657</name>
</gene>
<reference evidence="2" key="1">
    <citation type="submission" date="2024-01" db="EMBL/GenBank/DDBJ databases">
        <authorList>
            <person name="Webb A."/>
        </authorList>
    </citation>
    <scope>NUCLEOTIDE SEQUENCE</scope>
    <source>
        <strain evidence="2">Pm1</strain>
    </source>
</reference>
<evidence type="ECO:0000313" key="2">
    <source>
        <dbReference type="EMBL" id="CAK7937507.1"/>
    </source>
</evidence>
<name>A0AAV1UUZ8_9STRA</name>
<accession>A0AAV1UUZ8</accession>
<comment type="caution">
    <text evidence="2">The sequence shown here is derived from an EMBL/GenBank/DDBJ whole genome shotgun (WGS) entry which is preliminary data.</text>
</comment>
<protein>
    <submittedName>
        <fullName evidence="2">Uncharacterized protein</fullName>
    </submittedName>
</protein>
<dbReference type="Proteomes" id="UP001162060">
    <property type="component" value="Unassembled WGS sequence"/>
</dbReference>
<evidence type="ECO:0000313" key="3">
    <source>
        <dbReference type="Proteomes" id="UP001162060"/>
    </source>
</evidence>
<dbReference type="EMBL" id="CAKLBY020000227">
    <property type="protein sequence ID" value="CAK7937507.1"/>
    <property type="molecule type" value="Genomic_DNA"/>
</dbReference>
<proteinExistence type="predicted"/>
<feature type="compositionally biased region" description="Basic and acidic residues" evidence="1">
    <location>
        <begin position="35"/>
        <end position="44"/>
    </location>
</feature>
<organism evidence="2 3">
    <name type="scientific">Peronospora matthiolae</name>
    <dbReference type="NCBI Taxonomy" id="2874970"/>
    <lineage>
        <taxon>Eukaryota</taxon>
        <taxon>Sar</taxon>
        <taxon>Stramenopiles</taxon>
        <taxon>Oomycota</taxon>
        <taxon>Peronosporomycetes</taxon>
        <taxon>Peronosporales</taxon>
        <taxon>Peronosporaceae</taxon>
        <taxon>Peronospora</taxon>
    </lineage>
</organism>